<proteinExistence type="predicted"/>
<keyword evidence="2" id="KW-1185">Reference proteome</keyword>
<reference evidence="1 2" key="1">
    <citation type="submission" date="2008-07" db="EMBL/GenBank/DDBJ databases">
        <authorList>
            <person name="Tandeau de Marsac N."/>
            <person name="Ferriera S."/>
            <person name="Johnson J."/>
            <person name="Kravitz S."/>
            <person name="Beeson K."/>
            <person name="Sutton G."/>
            <person name="Rogers Y.-H."/>
            <person name="Friedman R."/>
            <person name="Frazier M."/>
            <person name="Venter J.C."/>
        </authorList>
    </citation>
    <scope>NUCLEOTIDE SEQUENCE [LARGE SCALE GENOMIC DNA]</scope>
    <source>
        <strain evidence="1 2">PCC 7420</strain>
    </source>
</reference>
<evidence type="ECO:0000313" key="1">
    <source>
        <dbReference type="EMBL" id="EDX73414.1"/>
    </source>
</evidence>
<protein>
    <submittedName>
        <fullName evidence="1">Uncharacterized protein</fullName>
    </submittedName>
</protein>
<dbReference type="EMBL" id="DS989858">
    <property type="protein sequence ID" value="EDX73414.1"/>
    <property type="molecule type" value="Genomic_DNA"/>
</dbReference>
<dbReference type="Proteomes" id="UP000003835">
    <property type="component" value="Unassembled WGS sequence"/>
</dbReference>
<evidence type="ECO:0000313" key="2">
    <source>
        <dbReference type="Proteomes" id="UP000003835"/>
    </source>
</evidence>
<dbReference type="STRING" id="118168.MC7420_1210"/>
<sequence>MKKHHLSSVRTRESIEATVHHQVNEYVSPQIGFFLSNKQLESVPEESGH</sequence>
<gene>
    <name evidence="1" type="ORF">MC7420_1210</name>
</gene>
<name>B4VXH7_9CYAN</name>
<dbReference type="HOGENOM" id="CLU_3134438_0_0_3"/>
<dbReference type="AlphaFoldDB" id="B4VXH7"/>
<accession>B4VXH7</accession>
<organism evidence="1 2">
    <name type="scientific">Coleofasciculus chthonoplastes PCC 7420</name>
    <dbReference type="NCBI Taxonomy" id="118168"/>
    <lineage>
        <taxon>Bacteria</taxon>
        <taxon>Bacillati</taxon>
        <taxon>Cyanobacteriota</taxon>
        <taxon>Cyanophyceae</taxon>
        <taxon>Coleofasciculales</taxon>
        <taxon>Coleofasciculaceae</taxon>
        <taxon>Coleofasciculus</taxon>
    </lineage>
</organism>